<dbReference type="EMBL" id="MU802281">
    <property type="protein sequence ID" value="KAJ3979730.1"/>
    <property type="molecule type" value="Genomic_DNA"/>
</dbReference>
<evidence type="ECO:0000313" key="1">
    <source>
        <dbReference type="EMBL" id="KAJ3979730.1"/>
    </source>
</evidence>
<gene>
    <name evidence="1" type="ORF">F5890DRAFT_1420887</name>
</gene>
<proteinExistence type="predicted"/>
<organism evidence="1 2">
    <name type="scientific">Lentinula detonsa</name>
    <dbReference type="NCBI Taxonomy" id="2804962"/>
    <lineage>
        <taxon>Eukaryota</taxon>
        <taxon>Fungi</taxon>
        <taxon>Dikarya</taxon>
        <taxon>Basidiomycota</taxon>
        <taxon>Agaricomycotina</taxon>
        <taxon>Agaricomycetes</taxon>
        <taxon>Agaricomycetidae</taxon>
        <taxon>Agaricales</taxon>
        <taxon>Marasmiineae</taxon>
        <taxon>Omphalotaceae</taxon>
        <taxon>Lentinula</taxon>
    </lineage>
</organism>
<evidence type="ECO:0000313" key="2">
    <source>
        <dbReference type="Proteomes" id="UP001163850"/>
    </source>
</evidence>
<sequence>TKFEANLQHALHWSNGHINDQKDWLLTMQAQNILQRIYTARVRGQLEHSEEKGAQKKKQCLHVDGRAKLLTQDEFFSQVESATMRVKVMMTNKRDQTGD</sequence>
<dbReference type="Proteomes" id="UP001163850">
    <property type="component" value="Unassembled WGS sequence"/>
</dbReference>
<protein>
    <submittedName>
        <fullName evidence="1">Uncharacterized protein</fullName>
    </submittedName>
</protein>
<comment type="caution">
    <text evidence="1">The sequence shown here is derived from an EMBL/GenBank/DDBJ whole genome shotgun (WGS) entry which is preliminary data.</text>
</comment>
<dbReference type="AlphaFoldDB" id="A0AA38PR38"/>
<name>A0AA38PR38_9AGAR</name>
<reference evidence="1" key="1">
    <citation type="submission" date="2022-08" db="EMBL/GenBank/DDBJ databases">
        <authorList>
            <consortium name="DOE Joint Genome Institute"/>
            <person name="Min B."/>
            <person name="Riley R."/>
            <person name="Sierra-Patev S."/>
            <person name="Naranjo-Ortiz M."/>
            <person name="Looney B."/>
            <person name="Konkel Z."/>
            <person name="Slot J.C."/>
            <person name="Sakamoto Y."/>
            <person name="Steenwyk J.L."/>
            <person name="Rokas A."/>
            <person name="Carro J."/>
            <person name="Camarero S."/>
            <person name="Ferreira P."/>
            <person name="Molpeceres G."/>
            <person name="Ruiz-Duenas F.J."/>
            <person name="Serrano A."/>
            <person name="Henrissat B."/>
            <person name="Drula E."/>
            <person name="Hughes K.W."/>
            <person name="Mata J.L."/>
            <person name="Ishikawa N.K."/>
            <person name="Vargas-Isla R."/>
            <person name="Ushijima S."/>
            <person name="Smith C.A."/>
            <person name="Ahrendt S."/>
            <person name="Andreopoulos W."/>
            <person name="He G."/>
            <person name="Labutti K."/>
            <person name="Lipzen A."/>
            <person name="Ng V."/>
            <person name="Sandor L."/>
            <person name="Barry K."/>
            <person name="Martinez A.T."/>
            <person name="Xiao Y."/>
            <person name="Gibbons J.G."/>
            <person name="Terashima K."/>
            <person name="Hibbett D.S."/>
            <person name="Grigoriev I.V."/>
        </authorList>
    </citation>
    <scope>NUCLEOTIDE SEQUENCE</scope>
    <source>
        <strain evidence="1">TFB7829</strain>
    </source>
</reference>
<accession>A0AA38PR38</accession>
<feature type="non-terminal residue" evidence="1">
    <location>
        <position position="1"/>
    </location>
</feature>